<gene>
    <name evidence="8" type="ORF">AALO17_19440</name>
</gene>
<dbReference type="STRING" id="1702221.AALO17_19440"/>
<proteinExistence type="predicted"/>
<feature type="binding site" evidence="6">
    <location>
        <position position="72"/>
    </location>
    <ligand>
        <name>[4Fe-4S] cluster</name>
        <dbReference type="ChEBI" id="CHEBI:49883"/>
        <note>4Fe-4S-S-AdoMet</note>
    </ligand>
</feature>
<accession>A0A140DWQ1</accession>
<dbReference type="AlphaFoldDB" id="A0A140DWQ1"/>
<dbReference type="Pfam" id="PF04055">
    <property type="entry name" value="Radical_SAM"/>
    <property type="match status" value="1"/>
</dbReference>
<keyword evidence="1" id="KW-0004">4Fe-4S</keyword>
<dbReference type="KEGG" id="fro:AALO17_19440"/>
<dbReference type="PIRSF" id="PIRSF004869">
    <property type="entry name" value="PflX_prd"/>
    <property type="match status" value="1"/>
</dbReference>
<dbReference type="PROSITE" id="PS51918">
    <property type="entry name" value="RADICAL_SAM"/>
    <property type="match status" value="1"/>
</dbReference>
<feature type="binding site" evidence="6">
    <location>
        <position position="75"/>
    </location>
    <ligand>
        <name>[4Fe-4S] cluster</name>
        <dbReference type="ChEBI" id="CHEBI:49883"/>
        <note>4Fe-4S-S-AdoMet</note>
    </ligand>
</feature>
<dbReference type="InterPro" id="IPR058240">
    <property type="entry name" value="rSAM_sf"/>
</dbReference>
<dbReference type="InterPro" id="IPR027596">
    <property type="entry name" value="AmmeMemoSam_rS"/>
</dbReference>
<evidence type="ECO:0000313" key="9">
    <source>
        <dbReference type="Proteomes" id="UP000069771"/>
    </source>
</evidence>
<keyword evidence="4 6" id="KW-0408">Iron</keyword>
<dbReference type="PATRIC" id="fig|1702221.3.peg.1895"/>
<dbReference type="PANTHER" id="PTHR30352:SF5">
    <property type="entry name" value="PYRUVATE FORMATE-LYASE 1-ACTIVATING ENZYME"/>
    <property type="match status" value="1"/>
</dbReference>
<protein>
    <recommendedName>
        <fullName evidence="7">Radical SAM core domain-containing protein</fullName>
    </recommendedName>
</protein>
<dbReference type="SFLD" id="SFLDS00029">
    <property type="entry name" value="Radical_SAM"/>
    <property type="match status" value="1"/>
</dbReference>
<evidence type="ECO:0000256" key="4">
    <source>
        <dbReference type="ARBA" id="ARBA00023004"/>
    </source>
</evidence>
<dbReference type="GO" id="GO:0003824">
    <property type="term" value="F:catalytic activity"/>
    <property type="evidence" value="ECO:0007669"/>
    <property type="project" value="InterPro"/>
</dbReference>
<dbReference type="EMBL" id="CP011391">
    <property type="protein sequence ID" value="AMK55078.1"/>
    <property type="molecule type" value="Genomic_DNA"/>
</dbReference>
<evidence type="ECO:0000256" key="2">
    <source>
        <dbReference type="ARBA" id="ARBA00022691"/>
    </source>
</evidence>
<dbReference type="SMART" id="SM00729">
    <property type="entry name" value="Elp3"/>
    <property type="match status" value="1"/>
</dbReference>
<keyword evidence="9" id="KW-1185">Reference proteome</keyword>
<dbReference type="InterPro" id="IPR016431">
    <property type="entry name" value="Pyrv-formate_lyase-activ_prd"/>
</dbReference>
<evidence type="ECO:0000256" key="1">
    <source>
        <dbReference type="ARBA" id="ARBA00022485"/>
    </source>
</evidence>
<dbReference type="SUPFAM" id="SSF102114">
    <property type="entry name" value="Radical SAM enzymes"/>
    <property type="match status" value="1"/>
</dbReference>
<keyword evidence="5 6" id="KW-0411">Iron-sulfur</keyword>
<evidence type="ECO:0000313" key="8">
    <source>
        <dbReference type="EMBL" id="AMK55078.1"/>
    </source>
</evidence>
<evidence type="ECO:0000256" key="3">
    <source>
        <dbReference type="ARBA" id="ARBA00022723"/>
    </source>
</evidence>
<dbReference type="SFLD" id="SFLDG01101">
    <property type="entry name" value="Uncharacterised_Radical_SAM_Su"/>
    <property type="match status" value="1"/>
</dbReference>
<comment type="cofactor">
    <cofactor evidence="6">
        <name>[4Fe-4S] cluster</name>
        <dbReference type="ChEBI" id="CHEBI:49883"/>
    </cofactor>
    <text evidence="6">Binds 1 [4Fe-4S] cluster. The cluster is coordinated with 3 cysteines and an exchangeable S-adenosyl-L-methionine.</text>
</comment>
<evidence type="ECO:0000256" key="5">
    <source>
        <dbReference type="ARBA" id="ARBA00023014"/>
    </source>
</evidence>
<sequence length="271" mass="30647">MKCTTCFHQCEIPEGGRGFCRARICENGKIRPDNYGCLTSLTLDPIEKKPLYDFHSGSLILSAGSYGCNLRCPFCQNYEISQENLHGRSLYVSPEQLVEEAKKYVPAGNIGIAFTYNEPMIGWEYMRDTAKLAKENDLQVVVVTNGTASQEALEEILPYVDAFNIDLKGFTDPVYQSYAGSLEQVKAFIERAAKDAHVEITSLIVPGKNDSLDQMDQQAKWLASVDPDIPLHITRYFPRWKETEDPTDIEQMKQLQKVAENHLHRVYLGNV</sequence>
<keyword evidence="2 6" id="KW-0949">S-adenosyl-L-methionine</keyword>
<dbReference type="CDD" id="cd01335">
    <property type="entry name" value="Radical_SAM"/>
    <property type="match status" value="1"/>
</dbReference>
<dbReference type="InterPro" id="IPR007197">
    <property type="entry name" value="rSAM"/>
</dbReference>
<dbReference type="InterPro" id="IPR034457">
    <property type="entry name" value="Organic_radical-activating"/>
</dbReference>
<dbReference type="GO" id="GO:0046872">
    <property type="term" value="F:metal ion binding"/>
    <property type="evidence" value="ECO:0007669"/>
    <property type="project" value="UniProtKB-KW"/>
</dbReference>
<dbReference type="Gene3D" id="3.20.20.70">
    <property type="entry name" value="Aldolase class I"/>
    <property type="match status" value="1"/>
</dbReference>
<organism evidence="8 9">
    <name type="scientific">Faecalibaculum rodentium</name>
    <dbReference type="NCBI Taxonomy" id="1702221"/>
    <lineage>
        <taxon>Bacteria</taxon>
        <taxon>Bacillati</taxon>
        <taxon>Bacillota</taxon>
        <taxon>Erysipelotrichia</taxon>
        <taxon>Erysipelotrichales</taxon>
        <taxon>Erysipelotrichaceae</taxon>
        <taxon>Faecalibaculum</taxon>
    </lineage>
</organism>
<evidence type="ECO:0000256" key="6">
    <source>
        <dbReference type="PIRSR" id="PIRSR004869-50"/>
    </source>
</evidence>
<dbReference type="GO" id="GO:0051539">
    <property type="term" value="F:4 iron, 4 sulfur cluster binding"/>
    <property type="evidence" value="ECO:0007669"/>
    <property type="project" value="UniProtKB-KW"/>
</dbReference>
<dbReference type="RefSeq" id="WP_067558307.1">
    <property type="nucleotide sequence ID" value="NZ_CP011391.1"/>
</dbReference>
<dbReference type="GeneID" id="78478556"/>
<dbReference type="PANTHER" id="PTHR30352">
    <property type="entry name" value="PYRUVATE FORMATE-LYASE-ACTIVATING ENZYME"/>
    <property type="match status" value="1"/>
</dbReference>
<name>A0A140DWQ1_9FIRM</name>
<feature type="binding site" evidence="6">
    <location>
        <position position="68"/>
    </location>
    <ligand>
        <name>[4Fe-4S] cluster</name>
        <dbReference type="ChEBI" id="CHEBI:49883"/>
        <note>4Fe-4S-S-AdoMet</note>
    </ligand>
</feature>
<reference evidence="8 9" key="1">
    <citation type="journal article" date="2016" name="Gut Pathog.">
        <title>Whole genome sequencing of "Faecalibaculum rodentium" ALO17, isolated from C57BL/6J laboratory mouse feces.</title>
        <authorList>
            <person name="Lim S."/>
            <person name="Chang D.H."/>
            <person name="Ahn S."/>
            <person name="Kim B.C."/>
        </authorList>
    </citation>
    <scope>NUCLEOTIDE SEQUENCE [LARGE SCALE GENOMIC DNA]</scope>
    <source>
        <strain evidence="8 9">Alo17</strain>
    </source>
</reference>
<feature type="domain" description="Radical SAM core" evidence="7">
    <location>
        <begin position="53"/>
        <end position="265"/>
    </location>
</feature>
<dbReference type="Proteomes" id="UP000069771">
    <property type="component" value="Chromosome"/>
</dbReference>
<dbReference type="InterPro" id="IPR013785">
    <property type="entry name" value="Aldolase_TIM"/>
</dbReference>
<evidence type="ECO:0000259" key="7">
    <source>
        <dbReference type="PROSITE" id="PS51918"/>
    </source>
</evidence>
<dbReference type="InterPro" id="IPR006638">
    <property type="entry name" value="Elp3/MiaA/NifB-like_rSAM"/>
</dbReference>
<keyword evidence="3 6" id="KW-0479">Metal-binding</keyword>
<dbReference type="OrthoDB" id="9778883at2"/>